<feature type="domain" description="BTB" evidence="1">
    <location>
        <begin position="70"/>
        <end position="137"/>
    </location>
</feature>
<accession>A0A7M7JY62</accession>
<reference evidence="2" key="1">
    <citation type="submission" date="2021-01" db="UniProtKB">
        <authorList>
            <consortium name="EnsemblMetazoa"/>
        </authorList>
    </citation>
    <scope>IDENTIFICATION</scope>
</reference>
<organism evidence="2 3">
    <name type="scientific">Varroa destructor</name>
    <name type="common">Honeybee mite</name>
    <dbReference type="NCBI Taxonomy" id="109461"/>
    <lineage>
        <taxon>Eukaryota</taxon>
        <taxon>Metazoa</taxon>
        <taxon>Ecdysozoa</taxon>
        <taxon>Arthropoda</taxon>
        <taxon>Chelicerata</taxon>
        <taxon>Arachnida</taxon>
        <taxon>Acari</taxon>
        <taxon>Parasitiformes</taxon>
        <taxon>Mesostigmata</taxon>
        <taxon>Gamasina</taxon>
        <taxon>Dermanyssoidea</taxon>
        <taxon>Varroidae</taxon>
        <taxon>Varroa</taxon>
    </lineage>
</organism>
<dbReference type="InterPro" id="IPR000210">
    <property type="entry name" value="BTB/POZ_dom"/>
</dbReference>
<evidence type="ECO:0000259" key="1">
    <source>
        <dbReference type="PROSITE" id="PS50097"/>
    </source>
</evidence>
<dbReference type="InterPro" id="IPR011333">
    <property type="entry name" value="SKP1/BTB/POZ_sf"/>
</dbReference>
<dbReference type="Proteomes" id="UP000594260">
    <property type="component" value="Unplaced"/>
</dbReference>
<keyword evidence="3" id="KW-1185">Reference proteome</keyword>
<dbReference type="Gene3D" id="3.30.710.10">
    <property type="entry name" value="Potassium Channel Kv1.1, Chain A"/>
    <property type="match status" value="1"/>
</dbReference>
<dbReference type="KEGG" id="vde:111249364"/>
<sequence length="627" mass="69969">MKMATPNLSSCKVRVLWPKLKNRTRSGLNLESDNPSPRQRFQKPPVSDADLALLLNEQTAIYDSQVNESTIIKLIASDGSLKVSSNTLTAFSEHFARMSCSNMKETLTRTVELTNFSLSTLESMIAYMTTGALPSDIDGLRQLSELSGYILQGPMESHIANTLVRYVTPENAVYLADFAATQPTGILYSKILRYLASLCSEDWFYPNVLGPDGVCLAVLKDLLLLDELCVTSETEVLSIIDAWLRTHPGANFSDFADVVRTAWLPTAYRPPNSSKDLASGDTSPEPCGNRCCRPRQLYLQHVHFVVLETIRNRSDVLAPQPFLEHLALPRFSSRPIFSNFIHVLCSAEGRPQRSLARFEIPRPDDGGIIGTKTPYKLEYFGEFGISSMPVVFLMVPSGVARLQLSPEITCEFVPLINFIERPVTKLVDICSCRRGLLVYLQKCEVDLIILVSKETGDAQLALTLEPIIRPRFYLNDELLHVECHYSLNTIVVSLDNFSIINQFEAGLMVCDYEVLCEDLKEPDEQACHDSSEAPTEATKRYSCSCKAAQARAIKDASGFYSRCHTSKFYLRCDDDLRFHGKKAVSLLIPIKGTKKLILEGEGLNVVVGFIPHRLFTVSSVCESLPKH</sequence>
<proteinExistence type="predicted"/>
<dbReference type="GeneID" id="111249364"/>
<dbReference type="InParanoid" id="A0A7M7JY62"/>
<name>A0A7M7JY62_VARDE</name>
<protein>
    <recommendedName>
        <fullName evidence="1">BTB domain-containing protein</fullName>
    </recommendedName>
</protein>
<dbReference type="EnsemblMetazoa" id="XM_022803143">
    <property type="protein sequence ID" value="XP_022658878"/>
    <property type="gene ID" value="LOC111249364"/>
</dbReference>
<dbReference type="AlphaFoldDB" id="A0A7M7JY62"/>
<dbReference type="SUPFAM" id="SSF54695">
    <property type="entry name" value="POZ domain"/>
    <property type="match status" value="1"/>
</dbReference>
<evidence type="ECO:0000313" key="2">
    <source>
        <dbReference type="EnsemblMetazoa" id="XP_022658878"/>
    </source>
</evidence>
<dbReference type="CDD" id="cd18186">
    <property type="entry name" value="BTB_POZ_ZBTB_KLHL-like"/>
    <property type="match status" value="1"/>
</dbReference>
<dbReference type="RefSeq" id="XP_022658878.1">
    <property type="nucleotide sequence ID" value="XM_022803143.1"/>
</dbReference>
<evidence type="ECO:0000313" key="3">
    <source>
        <dbReference type="Proteomes" id="UP000594260"/>
    </source>
</evidence>
<dbReference type="PROSITE" id="PS50097">
    <property type="entry name" value="BTB"/>
    <property type="match status" value="1"/>
</dbReference>